<evidence type="ECO:0000313" key="1">
    <source>
        <dbReference type="EMBL" id="SVB33443.1"/>
    </source>
</evidence>
<feature type="non-terminal residue" evidence="1">
    <location>
        <position position="50"/>
    </location>
</feature>
<organism evidence="1">
    <name type="scientific">marine metagenome</name>
    <dbReference type="NCBI Taxonomy" id="408172"/>
    <lineage>
        <taxon>unclassified sequences</taxon>
        <taxon>metagenomes</taxon>
        <taxon>ecological metagenomes</taxon>
    </lineage>
</organism>
<sequence length="50" mass="5620">MTDLEAHVAQPGRDDLVRQVREKIDKLGISYIYYQFVSVTGRIVGKGIPS</sequence>
<dbReference type="AlphaFoldDB" id="A0A382D774"/>
<proteinExistence type="predicted"/>
<evidence type="ECO:0008006" key="2">
    <source>
        <dbReference type="Google" id="ProtNLM"/>
    </source>
</evidence>
<reference evidence="1" key="1">
    <citation type="submission" date="2018-05" db="EMBL/GenBank/DDBJ databases">
        <authorList>
            <person name="Lanie J.A."/>
            <person name="Ng W.-L."/>
            <person name="Kazmierczak K.M."/>
            <person name="Andrzejewski T.M."/>
            <person name="Davidsen T.M."/>
            <person name="Wayne K.J."/>
            <person name="Tettelin H."/>
            <person name="Glass J.I."/>
            <person name="Rusch D."/>
            <person name="Podicherti R."/>
            <person name="Tsui H.-C.T."/>
            <person name="Winkler M.E."/>
        </authorList>
    </citation>
    <scope>NUCLEOTIDE SEQUENCE</scope>
</reference>
<protein>
    <recommendedName>
        <fullName evidence="2">Glutamine synthetase</fullName>
    </recommendedName>
</protein>
<dbReference type="EMBL" id="UINC01037648">
    <property type="protein sequence ID" value="SVB33443.1"/>
    <property type="molecule type" value="Genomic_DNA"/>
</dbReference>
<gene>
    <name evidence="1" type="ORF">METZ01_LOCUS186297</name>
</gene>
<accession>A0A382D774</accession>
<name>A0A382D774_9ZZZZ</name>